<reference evidence="3 4" key="1">
    <citation type="journal article" date="2018" name="BMC Genomics">
        <title>Genomic evidence for intraspecific hybridization in a clonal and extremely halotolerant yeast.</title>
        <authorList>
            <person name="Gostincar C."/>
            <person name="Stajich J.E."/>
            <person name="Zupancic J."/>
            <person name="Zalar P."/>
            <person name="Gunde-Cimerman N."/>
        </authorList>
    </citation>
    <scope>NUCLEOTIDE SEQUENCE [LARGE SCALE GENOMIC DNA]</scope>
    <source>
        <strain evidence="3 4">EXF-171</strain>
    </source>
</reference>
<protein>
    <recommendedName>
        <fullName evidence="2">NADP-dependent oxidoreductase domain-containing protein</fullName>
    </recommendedName>
</protein>
<dbReference type="GO" id="GO:0016491">
    <property type="term" value="F:oxidoreductase activity"/>
    <property type="evidence" value="ECO:0007669"/>
    <property type="project" value="UniProtKB-KW"/>
</dbReference>
<organism evidence="3 4">
    <name type="scientific">Hortaea werneckii</name>
    <name type="common">Black yeast</name>
    <name type="synonym">Cladosporium werneckii</name>
    <dbReference type="NCBI Taxonomy" id="91943"/>
    <lineage>
        <taxon>Eukaryota</taxon>
        <taxon>Fungi</taxon>
        <taxon>Dikarya</taxon>
        <taxon>Ascomycota</taxon>
        <taxon>Pezizomycotina</taxon>
        <taxon>Dothideomycetes</taxon>
        <taxon>Dothideomycetidae</taxon>
        <taxon>Mycosphaerellales</taxon>
        <taxon>Teratosphaeriaceae</taxon>
        <taxon>Hortaea</taxon>
    </lineage>
</organism>
<feature type="domain" description="NADP-dependent oxidoreductase" evidence="2">
    <location>
        <begin position="214"/>
        <end position="512"/>
    </location>
</feature>
<evidence type="ECO:0000313" key="4">
    <source>
        <dbReference type="Proteomes" id="UP000281468"/>
    </source>
</evidence>
<comment type="caution">
    <text evidence="3">The sequence shown here is derived from an EMBL/GenBank/DDBJ whole genome shotgun (WGS) entry which is preliminary data.</text>
</comment>
<dbReference type="Proteomes" id="UP000281468">
    <property type="component" value="Unassembled WGS sequence"/>
</dbReference>
<dbReference type="EMBL" id="QWIQ01000620">
    <property type="protein sequence ID" value="RMY80754.1"/>
    <property type="molecule type" value="Genomic_DNA"/>
</dbReference>
<sequence>MLPSTWLQSSLRLLISQGTSTQKTFVQHIRNRIHESPPPFPSAQALFPEPTGVSNECHKYLALTRCIFSSKLAEDSLPYLTHFARAIVQRQAIWSPESELESAILQFGGDTVQAVQALKESRPDLTAELEGRLEDLLSSFMECRAYCKSQEMLRFPFSRAERQVRDVLYSLQTQRGRPNGEEAEISAPSLSLSLSNRSEKVEKFKLGPIKAPRLLNGLWQLSSPAWGSTTSEQQEQALAQLVETGLTMADMADHYGDAELIYGEFRNKLMPELRGQILAATKWCVFSKLQQAVTEEWVLGAVHERSRRLGGRVELLQFHWYDYEDRGYLEILTMLVSIAQRQPQLVSAIGLCNFDAAHTVEACEYILERTGSFSLLDSRPLHDMCAVCQRYGLKLLTYGSLCGGFLSPKWLNRTAPDLYSTAEQLTPSQRKYFDIISAWSGWAEFQRLLSILDGIASSHGVTLTNIATRWVLQQPHVGAVIVGTRLGVSTHGNDNLCVFDFELSEAEVAAINCIALGERKERSRALFEKLGDCGNEYRAMH</sequence>
<dbReference type="InterPro" id="IPR036812">
    <property type="entry name" value="NAD(P)_OxRdtase_dom_sf"/>
</dbReference>
<name>A0A3M7EXA1_HORWE</name>
<accession>A0A3M7EXA1</accession>
<dbReference type="AlphaFoldDB" id="A0A3M7EXA1"/>
<dbReference type="PANTHER" id="PTHR43147">
    <property type="entry name" value="PROTEIN TAS"/>
    <property type="match status" value="1"/>
</dbReference>
<keyword evidence="1" id="KW-0560">Oxidoreductase</keyword>
<dbReference type="PANTHER" id="PTHR43147:SF2">
    <property type="entry name" value="NADP-DEPENDENT OXIDOREDUCTASE DOMAIN-CONTAINING PROTEIN"/>
    <property type="match status" value="1"/>
</dbReference>
<dbReference type="Pfam" id="PF00248">
    <property type="entry name" value="Aldo_ket_red"/>
    <property type="match status" value="1"/>
</dbReference>
<evidence type="ECO:0000256" key="1">
    <source>
        <dbReference type="ARBA" id="ARBA00023002"/>
    </source>
</evidence>
<evidence type="ECO:0000259" key="2">
    <source>
        <dbReference type="Pfam" id="PF00248"/>
    </source>
</evidence>
<dbReference type="Gene3D" id="3.20.20.100">
    <property type="entry name" value="NADP-dependent oxidoreductase domain"/>
    <property type="match status" value="1"/>
</dbReference>
<gene>
    <name evidence="3" type="ORF">D0862_12602</name>
</gene>
<evidence type="ECO:0000313" key="3">
    <source>
        <dbReference type="EMBL" id="RMY80754.1"/>
    </source>
</evidence>
<proteinExistence type="predicted"/>
<dbReference type="SUPFAM" id="SSF51430">
    <property type="entry name" value="NAD(P)-linked oxidoreductase"/>
    <property type="match status" value="1"/>
</dbReference>
<dbReference type="InterPro" id="IPR023210">
    <property type="entry name" value="NADP_OxRdtase_dom"/>
</dbReference>